<comment type="caution">
    <text evidence="10">The sequence shown here is derived from an EMBL/GenBank/DDBJ whole genome shotgun (WGS) entry which is preliminary data.</text>
</comment>
<evidence type="ECO:0000256" key="5">
    <source>
        <dbReference type="ARBA" id="ARBA00022989"/>
    </source>
</evidence>
<keyword evidence="2" id="KW-1003">Cell membrane</keyword>
<dbReference type="InterPro" id="IPR034746">
    <property type="entry name" value="POTRA"/>
</dbReference>
<evidence type="ECO:0000256" key="2">
    <source>
        <dbReference type="ARBA" id="ARBA00022475"/>
    </source>
</evidence>
<evidence type="ECO:0000256" key="1">
    <source>
        <dbReference type="ARBA" id="ARBA00004370"/>
    </source>
</evidence>
<evidence type="ECO:0000313" key="10">
    <source>
        <dbReference type="EMBL" id="MFC5289223.1"/>
    </source>
</evidence>
<evidence type="ECO:0000259" key="9">
    <source>
        <dbReference type="PROSITE" id="PS51779"/>
    </source>
</evidence>
<evidence type="ECO:0000256" key="4">
    <source>
        <dbReference type="ARBA" id="ARBA00022692"/>
    </source>
</evidence>
<evidence type="ECO:0000256" key="3">
    <source>
        <dbReference type="ARBA" id="ARBA00022618"/>
    </source>
</evidence>
<dbReference type="Gene3D" id="3.10.20.310">
    <property type="entry name" value="membrane protein fhac"/>
    <property type="match status" value="1"/>
</dbReference>
<dbReference type="InterPro" id="IPR050487">
    <property type="entry name" value="FtsQ_DivIB"/>
</dbReference>
<evidence type="ECO:0000256" key="7">
    <source>
        <dbReference type="ARBA" id="ARBA00023306"/>
    </source>
</evidence>
<dbReference type="Proteomes" id="UP001596157">
    <property type="component" value="Unassembled WGS sequence"/>
</dbReference>
<proteinExistence type="predicted"/>
<dbReference type="PANTHER" id="PTHR37820:SF1">
    <property type="entry name" value="CELL DIVISION PROTEIN FTSQ"/>
    <property type="match status" value="1"/>
</dbReference>
<keyword evidence="6 8" id="KW-0472">Membrane</keyword>
<protein>
    <submittedName>
        <fullName evidence="10">Cell division protein FtsQ/DivIB</fullName>
    </submittedName>
</protein>
<name>A0ABW0EP80_9PSEU</name>
<keyword evidence="4 8" id="KW-0812">Transmembrane</keyword>
<evidence type="ECO:0000256" key="8">
    <source>
        <dbReference type="SAM" id="Phobius"/>
    </source>
</evidence>
<feature type="domain" description="POTRA" evidence="9">
    <location>
        <begin position="52"/>
        <end position="120"/>
    </location>
</feature>
<accession>A0ABW0EP80</accession>
<keyword evidence="11" id="KW-1185">Reference proteome</keyword>
<keyword evidence="7" id="KW-0131">Cell cycle</keyword>
<keyword evidence="3 10" id="KW-0132">Cell division</keyword>
<dbReference type="GO" id="GO:0051301">
    <property type="term" value="P:cell division"/>
    <property type="evidence" value="ECO:0007669"/>
    <property type="project" value="UniProtKB-KW"/>
</dbReference>
<comment type="subcellular location">
    <subcellularLocation>
        <location evidence="1">Membrane</location>
    </subcellularLocation>
</comment>
<dbReference type="PANTHER" id="PTHR37820">
    <property type="entry name" value="CELL DIVISION PROTEIN DIVIB"/>
    <property type="match status" value="1"/>
</dbReference>
<dbReference type="EMBL" id="JBHSKF010000010">
    <property type="protein sequence ID" value="MFC5289223.1"/>
    <property type="molecule type" value="Genomic_DNA"/>
</dbReference>
<sequence>MPEAVRTRPRRAPARPVRRPVDRKFVLRRLTVISVMLVITAVVYIVMFTPMLGVKEVAVSGAKDLTVEEVRAAAAVEMEAPLARVDTAEIAARVLELPRVAEVDVRRSLPGTVEIAVVERTPVAYVVAQDGFHLVDGGGVDYAVKKKAPPGLPTLKATDQRAVEAAVQVLAAAPAKLRATVKAVTADTVHDVRLTLKNGKVVKWGGVEDSARKAAVVGVLLTQPGKVYDVAAPEFPTIG</sequence>
<dbReference type="InterPro" id="IPR013685">
    <property type="entry name" value="POTRA_FtsQ_type"/>
</dbReference>
<dbReference type="Pfam" id="PF08478">
    <property type="entry name" value="POTRA_1"/>
    <property type="match status" value="1"/>
</dbReference>
<gene>
    <name evidence="10" type="ORF">ACFPM7_19400</name>
</gene>
<reference evidence="11" key="1">
    <citation type="journal article" date="2019" name="Int. J. Syst. Evol. Microbiol.">
        <title>The Global Catalogue of Microorganisms (GCM) 10K type strain sequencing project: providing services to taxonomists for standard genome sequencing and annotation.</title>
        <authorList>
            <consortium name="The Broad Institute Genomics Platform"/>
            <consortium name="The Broad Institute Genome Sequencing Center for Infectious Disease"/>
            <person name="Wu L."/>
            <person name="Ma J."/>
        </authorList>
    </citation>
    <scope>NUCLEOTIDE SEQUENCE [LARGE SCALE GENOMIC DNA]</scope>
    <source>
        <strain evidence="11">CCUG 59778</strain>
    </source>
</reference>
<dbReference type="InterPro" id="IPR005548">
    <property type="entry name" value="Cell_div_FtsQ/DivIB_C"/>
</dbReference>
<evidence type="ECO:0000313" key="11">
    <source>
        <dbReference type="Proteomes" id="UP001596157"/>
    </source>
</evidence>
<feature type="transmembrane region" description="Helical" evidence="8">
    <location>
        <begin position="25"/>
        <end position="47"/>
    </location>
</feature>
<organism evidence="10 11">
    <name type="scientific">Actinokineospora guangxiensis</name>
    <dbReference type="NCBI Taxonomy" id="1490288"/>
    <lineage>
        <taxon>Bacteria</taxon>
        <taxon>Bacillati</taxon>
        <taxon>Actinomycetota</taxon>
        <taxon>Actinomycetes</taxon>
        <taxon>Pseudonocardiales</taxon>
        <taxon>Pseudonocardiaceae</taxon>
        <taxon>Actinokineospora</taxon>
    </lineage>
</organism>
<keyword evidence="5 8" id="KW-1133">Transmembrane helix</keyword>
<evidence type="ECO:0000256" key="6">
    <source>
        <dbReference type="ARBA" id="ARBA00023136"/>
    </source>
</evidence>
<dbReference type="Pfam" id="PF03799">
    <property type="entry name" value="FtsQ_DivIB_C"/>
    <property type="match status" value="1"/>
</dbReference>
<dbReference type="PROSITE" id="PS51779">
    <property type="entry name" value="POTRA"/>
    <property type="match status" value="1"/>
</dbReference>